<dbReference type="PANTHER" id="PTHR11831:SF4">
    <property type="entry name" value="SMALL RIBOSOMAL SUBUNIT PROTEIN US4M"/>
    <property type="match status" value="1"/>
</dbReference>
<dbReference type="GO" id="GO:0019843">
    <property type="term" value="F:rRNA binding"/>
    <property type="evidence" value="ECO:0007669"/>
    <property type="project" value="UniProtKB-KW"/>
</dbReference>
<dbReference type="InterPro" id="IPR022801">
    <property type="entry name" value="Ribosomal_uS4"/>
</dbReference>
<dbReference type="GO" id="GO:0003735">
    <property type="term" value="F:structural constituent of ribosome"/>
    <property type="evidence" value="ECO:0007669"/>
    <property type="project" value="TreeGrafter"/>
</dbReference>
<dbReference type="InterPro" id="IPR002942">
    <property type="entry name" value="S4_RNA-bd"/>
</dbReference>
<evidence type="ECO:0000259" key="8">
    <source>
        <dbReference type="SMART" id="SM00363"/>
    </source>
</evidence>
<dbReference type="SUPFAM" id="SSF55174">
    <property type="entry name" value="Alpha-L RNA-binding motif"/>
    <property type="match status" value="1"/>
</dbReference>
<proteinExistence type="inferred from homology"/>
<feature type="compositionally biased region" description="Low complexity" evidence="7">
    <location>
        <begin position="237"/>
        <end position="251"/>
    </location>
</feature>
<dbReference type="OMA" id="GDMFQVE"/>
<dbReference type="STRING" id="1220162.K1VR89"/>
<keyword evidence="2" id="KW-0699">rRNA-binding</keyword>
<dbReference type="Gene3D" id="3.10.290.10">
    <property type="entry name" value="RNA-binding S4 domain"/>
    <property type="match status" value="1"/>
</dbReference>
<keyword evidence="3 6" id="KW-0694">RNA-binding</keyword>
<evidence type="ECO:0000256" key="1">
    <source>
        <dbReference type="ARBA" id="ARBA00007465"/>
    </source>
</evidence>
<dbReference type="Pfam" id="PF01479">
    <property type="entry name" value="S4"/>
    <property type="match status" value="1"/>
</dbReference>
<dbReference type="eggNOG" id="ENOG502QTS9">
    <property type="taxonomic scope" value="Eukaryota"/>
</dbReference>
<dbReference type="HOGENOM" id="CLU_041823_0_0_1"/>
<evidence type="ECO:0000313" key="10">
    <source>
        <dbReference type="Proteomes" id="UP000006757"/>
    </source>
</evidence>
<comment type="caution">
    <text evidence="9">The sequence shown here is derived from an EMBL/GenBank/DDBJ whole genome shotgun (WGS) entry which is preliminary data.</text>
</comment>
<dbReference type="GO" id="GO:0042274">
    <property type="term" value="P:ribosomal small subunit biogenesis"/>
    <property type="evidence" value="ECO:0007669"/>
    <property type="project" value="TreeGrafter"/>
</dbReference>
<keyword evidence="5" id="KW-0687">Ribonucleoprotein</keyword>
<dbReference type="CDD" id="cd00165">
    <property type="entry name" value="S4"/>
    <property type="match status" value="1"/>
</dbReference>
<feature type="compositionally biased region" description="Basic and acidic residues" evidence="7">
    <location>
        <begin position="259"/>
        <end position="275"/>
    </location>
</feature>
<feature type="domain" description="RNA-binding S4" evidence="8">
    <location>
        <begin position="147"/>
        <end position="205"/>
    </location>
</feature>
<dbReference type="SMART" id="SM00363">
    <property type="entry name" value="S4"/>
    <property type="match status" value="1"/>
</dbReference>
<dbReference type="GO" id="GO:0005763">
    <property type="term" value="C:mitochondrial small ribosomal subunit"/>
    <property type="evidence" value="ECO:0007669"/>
    <property type="project" value="TreeGrafter"/>
</dbReference>
<gene>
    <name evidence="9" type="ORF">A1Q2_03692</name>
</gene>
<dbReference type="InParanoid" id="K1VR89"/>
<evidence type="ECO:0000256" key="2">
    <source>
        <dbReference type="ARBA" id="ARBA00022730"/>
    </source>
</evidence>
<evidence type="ECO:0000256" key="7">
    <source>
        <dbReference type="SAM" id="MobiDB-lite"/>
    </source>
</evidence>
<dbReference type="FunCoup" id="K1VR89">
    <property type="interactions" value="24"/>
</dbReference>
<evidence type="ECO:0000256" key="6">
    <source>
        <dbReference type="PROSITE-ProRule" id="PRU00182"/>
    </source>
</evidence>
<organism evidence="9 10">
    <name type="scientific">Trichosporon asahii var. asahii (strain CBS 8904)</name>
    <name type="common">Yeast</name>
    <dbReference type="NCBI Taxonomy" id="1220162"/>
    <lineage>
        <taxon>Eukaryota</taxon>
        <taxon>Fungi</taxon>
        <taxon>Dikarya</taxon>
        <taxon>Basidiomycota</taxon>
        <taxon>Agaricomycotina</taxon>
        <taxon>Tremellomycetes</taxon>
        <taxon>Trichosporonales</taxon>
        <taxon>Trichosporonaceae</taxon>
        <taxon>Trichosporon</taxon>
    </lineage>
</organism>
<evidence type="ECO:0000313" key="9">
    <source>
        <dbReference type="EMBL" id="EKD01992.1"/>
    </source>
</evidence>
<evidence type="ECO:0000256" key="3">
    <source>
        <dbReference type="ARBA" id="ARBA00022884"/>
    </source>
</evidence>
<dbReference type="OrthoDB" id="3356781at2759"/>
<dbReference type="Proteomes" id="UP000006757">
    <property type="component" value="Unassembled WGS sequence"/>
</dbReference>
<dbReference type="PROSITE" id="PS50889">
    <property type="entry name" value="S4"/>
    <property type="match status" value="1"/>
</dbReference>
<accession>K1VR89</accession>
<comment type="similarity">
    <text evidence="1">Belongs to the universal ribosomal protein uS4 family.</text>
</comment>
<protein>
    <submittedName>
        <fullName evidence="9">Nam9 protein</fullName>
    </submittedName>
</protein>
<name>K1VR89_TRIAC</name>
<dbReference type="InterPro" id="IPR036986">
    <property type="entry name" value="S4_RNA-bd_sf"/>
</dbReference>
<evidence type="ECO:0000256" key="4">
    <source>
        <dbReference type="ARBA" id="ARBA00022980"/>
    </source>
</evidence>
<dbReference type="PANTHER" id="PTHR11831">
    <property type="entry name" value="30S 40S RIBOSOMAL PROTEIN"/>
    <property type="match status" value="1"/>
</dbReference>
<keyword evidence="10" id="KW-1185">Reference proteome</keyword>
<feature type="region of interest" description="Disordered" evidence="7">
    <location>
        <begin position="210"/>
        <end position="275"/>
    </location>
</feature>
<dbReference type="AlphaFoldDB" id="K1VR89"/>
<reference evidence="9 10" key="1">
    <citation type="journal article" date="2012" name="Eukaryot. Cell">
        <title>Genome sequence of the Trichosporon asahii environmental strain CBS 8904.</title>
        <authorList>
            <person name="Yang R.Y."/>
            <person name="Li H.T."/>
            <person name="Zhu H."/>
            <person name="Zhou G.P."/>
            <person name="Wang M."/>
            <person name="Wang L."/>
        </authorList>
    </citation>
    <scope>NUCLEOTIDE SEQUENCE [LARGE SCALE GENOMIC DNA]</scope>
    <source>
        <strain evidence="9 10">CBS 8904</strain>
    </source>
</reference>
<keyword evidence="4" id="KW-0689">Ribosomal protein</keyword>
<evidence type="ECO:0000256" key="5">
    <source>
        <dbReference type="ARBA" id="ARBA00023274"/>
    </source>
</evidence>
<sequence>MPQRPVGVRDVFNFRQAIPRMSWSPKNLYNMWRRTAPQGDLYARTGHDGQLHGAKLYQERWNAKRLTKGYHADHLPSKKFGRWYLPQALPVMRHNSAKSDKRQNDLSKWVEGREAAGGRTEMNKRLAQLQKDGLSPVGTMMFAETERRLDVLIFRACFARSVWAARSYVVQGHVRLNGKLCRNPNTLLNPGDIFTVDPAMIPFINPRAPKEGEAAEKAEEDADEALANSENSDEPAAEAAESAAAESAESAESAETEGEGEKKEKKGKKDEKAEKVHAPGEYFKLPDYAQPFIFVPAYLLPSYLTCSAVYVRHPTARAAYSEIPSPYDAAGPLMSMTWEWYQKVAPRMRPARRARLLGPERKNDRK</sequence>
<dbReference type="EMBL" id="AMBO01000302">
    <property type="protein sequence ID" value="EKD01992.1"/>
    <property type="molecule type" value="Genomic_DNA"/>
</dbReference>